<name>A0AAQ3WTA3_PASNO</name>
<dbReference type="Proteomes" id="UP001341281">
    <property type="component" value="Chromosome 04"/>
</dbReference>
<feature type="non-terminal residue" evidence="2">
    <location>
        <position position="124"/>
    </location>
</feature>
<evidence type="ECO:0000256" key="1">
    <source>
        <dbReference type="SAM" id="MobiDB-lite"/>
    </source>
</evidence>
<gene>
    <name evidence="2" type="ORF">U9M48_021171</name>
</gene>
<evidence type="ECO:0000313" key="2">
    <source>
        <dbReference type="EMBL" id="WVZ72760.1"/>
    </source>
</evidence>
<evidence type="ECO:0000313" key="3">
    <source>
        <dbReference type="Proteomes" id="UP001341281"/>
    </source>
</evidence>
<reference evidence="2 3" key="1">
    <citation type="submission" date="2024-02" db="EMBL/GenBank/DDBJ databases">
        <title>High-quality chromosome-scale genome assembly of Pensacola bahiagrass (Paspalum notatum Flugge var. saurae).</title>
        <authorList>
            <person name="Vega J.M."/>
            <person name="Podio M."/>
            <person name="Orjuela J."/>
            <person name="Siena L.A."/>
            <person name="Pessino S.C."/>
            <person name="Combes M.C."/>
            <person name="Mariac C."/>
            <person name="Albertini E."/>
            <person name="Pupilli F."/>
            <person name="Ortiz J.P.A."/>
            <person name="Leblanc O."/>
        </authorList>
    </citation>
    <scope>NUCLEOTIDE SEQUENCE [LARGE SCALE GENOMIC DNA]</scope>
    <source>
        <strain evidence="2">R1</strain>
        <tissue evidence="2">Leaf</tissue>
    </source>
</reference>
<dbReference type="EMBL" id="CP144748">
    <property type="protein sequence ID" value="WVZ72760.1"/>
    <property type="molecule type" value="Genomic_DNA"/>
</dbReference>
<proteinExistence type="predicted"/>
<keyword evidence="3" id="KW-1185">Reference proteome</keyword>
<sequence>MQVVWMSVIHQADTGNHTTRLTRARLERAGNHTRALAAACSLLRRRRRSPCRLPPPAGPRASRRPSAAKLASRCDSIPPIPTFRPCCAAPRRERAVAACLPPPHWSRIWVIGPASSIVAEPSDL</sequence>
<protein>
    <submittedName>
        <fullName evidence="2">Uncharacterized protein</fullName>
    </submittedName>
</protein>
<dbReference type="AlphaFoldDB" id="A0AAQ3WTA3"/>
<accession>A0AAQ3WTA3</accession>
<feature type="region of interest" description="Disordered" evidence="1">
    <location>
        <begin position="49"/>
        <end position="68"/>
    </location>
</feature>
<organism evidence="2 3">
    <name type="scientific">Paspalum notatum var. saurae</name>
    <dbReference type="NCBI Taxonomy" id="547442"/>
    <lineage>
        <taxon>Eukaryota</taxon>
        <taxon>Viridiplantae</taxon>
        <taxon>Streptophyta</taxon>
        <taxon>Embryophyta</taxon>
        <taxon>Tracheophyta</taxon>
        <taxon>Spermatophyta</taxon>
        <taxon>Magnoliopsida</taxon>
        <taxon>Liliopsida</taxon>
        <taxon>Poales</taxon>
        <taxon>Poaceae</taxon>
        <taxon>PACMAD clade</taxon>
        <taxon>Panicoideae</taxon>
        <taxon>Andropogonodae</taxon>
        <taxon>Paspaleae</taxon>
        <taxon>Paspalinae</taxon>
        <taxon>Paspalum</taxon>
    </lineage>
</organism>